<name>A0A918MQQ0_9FLAO</name>
<dbReference type="Pfam" id="PF12771">
    <property type="entry name" value="SusD-like_2"/>
    <property type="match status" value="1"/>
</dbReference>
<dbReference type="Gene3D" id="1.25.40.390">
    <property type="match status" value="1"/>
</dbReference>
<evidence type="ECO:0000313" key="3">
    <source>
        <dbReference type="Proteomes" id="UP000634668"/>
    </source>
</evidence>
<dbReference type="SUPFAM" id="SSF48452">
    <property type="entry name" value="TPR-like"/>
    <property type="match status" value="1"/>
</dbReference>
<reference evidence="2" key="2">
    <citation type="submission" date="2020-09" db="EMBL/GenBank/DDBJ databases">
        <authorList>
            <person name="Sun Q."/>
            <person name="Kim S."/>
        </authorList>
    </citation>
    <scope>NUCLEOTIDE SEQUENCE</scope>
    <source>
        <strain evidence="2">KCTC 12113</strain>
    </source>
</reference>
<organism evidence="2 3">
    <name type="scientific">Arenibacter certesii</name>
    <dbReference type="NCBI Taxonomy" id="228955"/>
    <lineage>
        <taxon>Bacteria</taxon>
        <taxon>Pseudomonadati</taxon>
        <taxon>Bacteroidota</taxon>
        <taxon>Flavobacteriia</taxon>
        <taxon>Flavobacteriales</taxon>
        <taxon>Flavobacteriaceae</taxon>
        <taxon>Arenibacter</taxon>
    </lineage>
</organism>
<sequence>MKNNIKKQVAIFCFLLVGFSCSDLDEVNINPDGITTATSQMLASQLILNILKDDVNNTKGFMQHFMLDKYILWSELPEGSQYNDLGRSNFDRMTRLIDVEKMINLSEELNEGERNSYKGLGHFMRAYIFFGRTMQVGDIPYSDALKGESDGNIKPKYDTQKEVFLGILDELDKADTFFAQGSSFDGDIVYGGDPGKWRKMVNSFALNVLINLSKKTADPDLQVIPRFTNIVNTRPIFESNADNFSLTYSNKDGQMYPFFKQGNQFIIYPMVSDILIDKLKELEDYRLFHYAAPSTIKLENGLTSSDFDAYLGVDPAIEYSELSAIASSADYSDINDRYKEIPEGEPVFLLSFAQIEFILAEASVRGWIPNNGEAHYRNGIKAAMYYVADNTPDNPNFHHGRIMDDAYINNYPESPEVKFSTSMEDQLEQIITQKFISTYLQSPLSSFFENRRTGYPAFPINEETNENVPSDKLPIRWMYPSDEVDYNKENLDEAVSRQYGGNDNNNGVMWILQD</sequence>
<dbReference type="InterPro" id="IPR011990">
    <property type="entry name" value="TPR-like_helical_dom_sf"/>
</dbReference>
<keyword evidence="3" id="KW-1185">Reference proteome</keyword>
<proteinExistence type="predicted"/>
<dbReference type="RefSeq" id="WP_026815390.1">
    <property type="nucleotide sequence ID" value="NZ_BMWP01000036.1"/>
</dbReference>
<dbReference type="InterPro" id="IPR041662">
    <property type="entry name" value="SusD-like_2"/>
</dbReference>
<keyword evidence="1" id="KW-0732">Signal</keyword>
<feature type="chain" id="PRO_5036743038" description="SusD/RagB family nutrient-binding outer membrane lipoprotein" evidence="1">
    <location>
        <begin position="23"/>
        <end position="514"/>
    </location>
</feature>
<reference evidence="2" key="1">
    <citation type="journal article" date="2014" name="Int. J. Syst. Evol. Microbiol.">
        <title>Complete genome sequence of Corynebacterium casei LMG S-19264T (=DSM 44701T), isolated from a smear-ripened cheese.</title>
        <authorList>
            <consortium name="US DOE Joint Genome Institute (JGI-PGF)"/>
            <person name="Walter F."/>
            <person name="Albersmeier A."/>
            <person name="Kalinowski J."/>
            <person name="Ruckert C."/>
        </authorList>
    </citation>
    <scope>NUCLEOTIDE SEQUENCE</scope>
    <source>
        <strain evidence="2">KCTC 12113</strain>
    </source>
</reference>
<comment type="caution">
    <text evidence="2">The sequence shown here is derived from an EMBL/GenBank/DDBJ whole genome shotgun (WGS) entry which is preliminary data.</text>
</comment>
<feature type="signal peptide" evidence="1">
    <location>
        <begin position="1"/>
        <end position="22"/>
    </location>
</feature>
<protein>
    <recommendedName>
        <fullName evidence="4">SusD/RagB family nutrient-binding outer membrane lipoprotein</fullName>
    </recommendedName>
</protein>
<accession>A0A918MQQ0</accession>
<gene>
    <name evidence="2" type="ORF">GCM10007383_35770</name>
</gene>
<evidence type="ECO:0000313" key="2">
    <source>
        <dbReference type="EMBL" id="GGW48535.1"/>
    </source>
</evidence>
<dbReference type="EMBL" id="BMWP01000036">
    <property type="protein sequence ID" value="GGW48535.1"/>
    <property type="molecule type" value="Genomic_DNA"/>
</dbReference>
<evidence type="ECO:0000256" key="1">
    <source>
        <dbReference type="SAM" id="SignalP"/>
    </source>
</evidence>
<evidence type="ECO:0008006" key="4">
    <source>
        <dbReference type="Google" id="ProtNLM"/>
    </source>
</evidence>
<dbReference type="AlphaFoldDB" id="A0A918MQQ0"/>
<dbReference type="PROSITE" id="PS51257">
    <property type="entry name" value="PROKAR_LIPOPROTEIN"/>
    <property type="match status" value="1"/>
</dbReference>
<dbReference type="Proteomes" id="UP000634668">
    <property type="component" value="Unassembled WGS sequence"/>
</dbReference>